<sequence length="138" mass="16118">MPALKTYKLFISHSWVYENAYEKLVEFFHEHPNFSWQNYSVPQDDPIHNANNDTQLYDAIKRQIAPVNCVVMLAGVYSTYSKWINKEIQISKFDYNKPIIAVEPWASKKTSKRVKDSADAIVKWQSKSIVNAIREYSV</sequence>
<dbReference type="AlphaFoldDB" id="A0A450YI56"/>
<reference evidence="2" key="1">
    <citation type="submission" date="2019-02" db="EMBL/GenBank/DDBJ databases">
        <authorList>
            <person name="Gruber-Vodicka R. H."/>
            <person name="Seah K. B. B."/>
        </authorList>
    </citation>
    <scope>NUCLEOTIDE SEQUENCE</scope>
    <source>
        <strain evidence="2">BECK_BZ125</strain>
    </source>
</reference>
<name>A0A450YI56_9GAMM</name>
<evidence type="ECO:0000259" key="1">
    <source>
        <dbReference type="Pfam" id="PF08937"/>
    </source>
</evidence>
<dbReference type="EMBL" id="CAADFT010000010">
    <property type="protein sequence ID" value="VFK41214.1"/>
    <property type="molecule type" value="Genomic_DNA"/>
</dbReference>
<dbReference type="SUPFAM" id="SSF52206">
    <property type="entry name" value="Hypothetical protein MTH538"/>
    <property type="match status" value="1"/>
</dbReference>
<dbReference type="Pfam" id="PF08937">
    <property type="entry name" value="ThsB_TIR"/>
    <property type="match status" value="1"/>
</dbReference>
<evidence type="ECO:0000313" key="2">
    <source>
        <dbReference type="EMBL" id="VFK41214.1"/>
    </source>
</evidence>
<dbReference type="InterPro" id="IPR036490">
    <property type="entry name" value="ThsB_TIR-like_sf"/>
</dbReference>
<feature type="domain" description="Thoeris protein ThsB TIR-like" evidence="1">
    <location>
        <begin position="10"/>
        <end position="108"/>
    </location>
</feature>
<gene>
    <name evidence="2" type="ORF">BECKTC1821E_GA0114239_101016</name>
</gene>
<dbReference type="Gene3D" id="3.40.50.9200">
    <property type="entry name" value="Hypothetical protein MTH538"/>
    <property type="match status" value="1"/>
</dbReference>
<organism evidence="2">
    <name type="scientific">Candidatus Kentrum sp. TC</name>
    <dbReference type="NCBI Taxonomy" id="2126339"/>
    <lineage>
        <taxon>Bacteria</taxon>
        <taxon>Pseudomonadati</taxon>
        <taxon>Pseudomonadota</taxon>
        <taxon>Gammaproteobacteria</taxon>
        <taxon>Candidatus Kentrum</taxon>
    </lineage>
</organism>
<proteinExistence type="predicted"/>
<protein>
    <submittedName>
        <fullName evidence="2">MTH538 TIR-like domain (DUF1863)</fullName>
    </submittedName>
</protein>
<dbReference type="InterPro" id="IPR015032">
    <property type="entry name" value="ThsB__TIR-like_domain"/>
</dbReference>
<accession>A0A450YI56</accession>